<dbReference type="Proteomes" id="UP000589516">
    <property type="component" value="Unassembled WGS sequence"/>
</dbReference>
<reference evidence="3" key="1">
    <citation type="journal article" date="2019" name="bioRxiv">
        <title>Genome diversification in globally distributed novel marine Proteobacteria is linked to environmental adaptation.</title>
        <authorList>
            <person name="Zhou Z."/>
            <person name="Tran P.Q."/>
            <person name="Kieft K."/>
            <person name="Anantharaman K."/>
        </authorList>
    </citation>
    <scope>NUCLEOTIDE SEQUENCE [LARGE SCALE GENOMIC DNA]</scope>
</reference>
<evidence type="ECO:0000313" key="2">
    <source>
        <dbReference type="EMBL" id="HIG63274.1"/>
    </source>
</evidence>
<feature type="transmembrane region" description="Helical" evidence="1">
    <location>
        <begin position="245"/>
        <end position="275"/>
    </location>
</feature>
<keyword evidence="1" id="KW-0472">Membrane</keyword>
<evidence type="ECO:0000313" key="3">
    <source>
        <dbReference type="Proteomes" id="UP000589516"/>
    </source>
</evidence>
<gene>
    <name evidence="2" type="ORF">EYQ16_01985</name>
</gene>
<sequence length="466" mass="50577">MRVIAGILMLALLLAPGPADAIAGGTTLEASLKFSSQQQGEIRLELAWSGGPYPPEGMDWTGLREQYLDTNFSLSGEPNAEAVLRYLTAPMPGGNDTASLTATILGSDAVDSASVSALSAERGNLRLTIQFSLADNAMLHPLMFVSQLNNASALEAELVISYPPNVKLETSKFVLDHLRTPMGGWLGIDLLASDTASYDPAEGEISMSAAPQWADGRVIAIAVVLQLLLIVTISYRYGGSLLRPLLFGGAALLAYLFVSFPFSTGLCYTIILFGLARQYVGAIASEELRRDMDGFVDTLLTRPRGDAAASGSGAVLEELRASRNPLARLFPFKIQELFLIYDDGRLISHSTLHGSRTVDSEIVSSMLTAIGDFIKDSFRADDKGSLENLKYGNINLYVQRREPLYLAGVISGTAPDDFGVVLKEYLDELWSEYGYVIGRSWNGDTSSLIEIRSDLTEFIHYWSSSR</sequence>
<comment type="caution">
    <text evidence="2">The sequence shown here is derived from an EMBL/GenBank/DDBJ whole genome shotgun (WGS) entry which is preliminary data.</text>
</comment>
<organism evidence="2 3">
    <name type="scientific">Marine Group III euryarchaeote</name>
    <dbReference type="NCBI Taxonomy" id="2173149"/>
    <lineage>
        <taxon>Archaea</taxon>
        <taxon>Methanobacteriati</taxon>
        <taxon>Thermoplasmatota</taxon>
        <taxon>Thermoplasmata</taxon>
        <taxon>Candidatus Thermoprofundales</taxon>
    </lineage>
</organism>
<keyword evidence="1" id="KW-0812">Transmembrane</keyword>
<proteinExistence type="predicted"/>
<protein>
    <submittedName>
        <fullName evidence="2">Uncharacterized protein</fullName>
    </submittedName>
</protein>
<evidence type="ECO:0000256" key="1">
    <source>
        <dbReference type="SAM" id="Phobius"/>
    </source>
</evidence>
<dbReference type="EMBL" id="DUAV01000019">
    <property type="protein sequence ID" value="HIG63274.1"/>
    <property type="molecule type" value="Genomic_DNA"/>
</dbReference>
<dbReference type="AlphaFoldDB" id="A0A7C7ZD56"/>
<name>A0A7C7ZD56_9ARCH</name>
<keyword evidence="1" id="KW-1133">Transmembrane helix</keyword>
<accession>A0A7C7ZD56</accession>
<feature type="transmembrane region" description="Helical" evidence="1">
    <location>
        <begin position="218"/>
        <end position="238"/>
    </location>
</feature>